<dbReference type="RefSeq" id="WP_114465783.1">
    <property type="nucleotide sequence ID" value="NZ_QPJK01000001.1"/>
</dbReference>
<organism evidence="1 2">
    <name type="scientific">Pseudorhodoferax soli</name>
    <dbReference type="NCBI Taxonomy" id="545864"/>
    <lineage>
        <taxon>Bacteria</taxon>
        <taxon>Pseudomonadati</taxon>
        <taxon>Pseudomonadota</taxon>
        <taxon>Betaproteobacteria</taxon>
        <taxon>Burkholderiales</taxon>
        <taxon>Comamonadaceae</taxon>
    </lineage>
</organism>
<proteinExistence type="predicted"/>
<keyword evidence="2" id="KW-1185">Reference proteome</keyword>
<dbReference type="PANTHER" id="PTHR38693:SF1">
    <property type="entry name" value="UBIQUINONE BIOSYNTHESIS ACCESSORY FACTOR UBIJ"/>
    <property type="match status" value="1"/>
</dbReference>
<dbReference type="Proteomes" id="UP000252884">
    <property type="component" value="Unassembled WGS sequence"/>
</dbReference>
<keyword evidence="1" id="KW-0830">Ubiquinone</keyword>
<dbReference type="PANTHER" id="PTHR38693">
    <property type="entry name" value="UBIQUINONE BIOSYNTHESIS PROTEIN UBIJ"/>
    <property type="match status" value="1"/>
</dbReference>
<sequence>MATSSPFSFLGNLLDRVGSSLQPPTWAVEEFHRRLVLLLNHVLMQEAQAMDRLVRHQGRAVRFQWRHFTLHLKATPAGLLDLADALTPADLTLTVTEESPAALAQTLLRGDKPGIRIEGDVQLAADVNWLIEHVRWDIEEDLSRVIGDAPAHTLGQVGRAASAALKKFVALASGARGKNPA</sequence>
<name>A0A368YCS0_9BURK</name>
<dbReference type="AlphaFoldDB" id="A0A368YCS0"/>
<dbReference type="GO" id="GO:0006744">
    <property type="term" value="P:ubiquinone biosynthetic process"/>
    <property type="evidence" value="ECO:0007669"/>
    <property type="project" value="InterPro"/>
</dbReference>
<accession>A0A368YCS0</accession>
<evidence type="ECO:0000313" key="1">
    <source>
        <dbReference type="EMBL" id="RCW75994.1"/>
    </source>
</evidence>
<dbReference type="OrthoDB" id="8525483at2"/>
<dbReference type="InterPro" id="IPR038989">
    <property type="entry name" value="UbiJ"/>
</dbReference>
<comment type="caution">
    <text evidence="1">The sequence shown here is derived from an EMBL/GenBank/DDBJ whole genome shotgun (WGS) entry which is preliminary data.</text>
</comment>
<reference evidence="1 2" key="1">
    <citation type="submission" date="2018-07" db="EMBL/GenBank/DDBJ databases">
        <title>Genomic Encyclopedia of Type Strains, Phase IV (KMG-IV): sequencing the most valuable type-strain genomes for metagenomic binning, comparative biology and taxonomic classification.</title>
        <authorList>
            <person name="Goeker M."/>
        </authorList>
    </citation>
    <scope>NUCLEOTIDE SEQUENCE [LARGE SCALE GENOMIC DNA]</scope>
    <source>
        <strain evidence="1 2">DSM 21634</strain>
    </source>
</reference>
<dbReference type="EMBL" id="QPJK01000001">
    <property type="protein sequence ID" value="RCW75994.1"/>
    <property type="molecule type" value="Genomic_DNA"/>
</dbReference>
<evidence type="ECO:0000313" key="2">
    <source>
        <dbReference type="Proteomes" id="UP000252884"/>
    </source>
</evidence>
<gene>
    <name evidence="1" type="ORF">DES41_101598</name>
</gene>
<protein>
    <submittedName>
        <fullName evidence="1">Ubiquinone biosynthesis protein UbiJ</fullName>
    </submittedName>
</protein>